<accession>A0A0N5CT70</accession>
<evidence type="ECO:0000313" key="2">
    <source>
        <dbReference type="Proteomes" id="UP000276776"/>
    </source>
</evidence>
<dbReference type="EMBL" id="UYYF01001451">
    <property type="protein sequence ID" value="VDM99881.1"/>
    <property type="molecule type" value="Genomic_DNA"/>
</dbReference>
<reference evidence="3" key="1">
    <citation type="submission" date="2017-02" db="UniProtKB">
        <authorList>
            <consortium name="WormBaseParasite"/>
        </authorList>
    </citation>
    <scope>IDENTIFICATION</scope>
</reference>
<evidence type="ECO:0000313" key="1">
    <source>
        <dbReference type="EMBL" id="VDM99881.1"/>
    </source>
</evidence>
<evidence type="ECO:0000313" key="3">
    <source>
        <dbReference type="WBParaSite" id="TCLT_0000342801-mRNA-1"/>
    </source>
</evidence>
<gene>
    <name evidence="1" type="ORF">TCLT_LOCUS3421</name>
</gene>
<keyword evidence="2" id="KW-1185">Reference proteome</keyword>
<dbReference type="Proteomes" id="UP000276776">
    <property type="component" value="Unassembled WGS sequence"/>
</dbReference>
<dbReference type="WBParaSite" id="TCLT_0000342801-mRNA-1">
    <property type="protein sequence ID" value="TCLT_0000342801-mRNA-1"/>
    <property type="gene ID" value="TCLT_0000342801"/>
</dbReference>
<name>A0A0N5CT70_THECL</name>
<dbReference type="AlphaFoldDB" id="A0A0N5CT70"/>
<sequence>MDEELHHWETPSSIVCEAWKSEKTWILSAAGTFSIVMMNMERFSSTIKEGRGKRLSSDESKEFEMRRKPGNRIRCALQQHEWDLKKHTRGTVIKCLGVLSQHHIMLEVLET</sequence>
<reference evidence="1 2" key="2">
    <citation type="submission" date="2018-11" db="EMBL/GenBank/DDBJ databases">
        <authorList>
            <consortium name="Pathogen Informatics"/>
        </authorList>
    </citation>
    <scope>NUCLEOTIDE SEQUENCE [LARGE SCALE GENOMIC DNA]</scope>
</reference>
<organism evidence="3">
    <name type="scientific">Thelazia callipaeda</name>
    <name type="common">Oriental eyeworm</name>
    <name type="synonym">Parasitic nematode</name>
    <dbReference type="NCBI Taxonomy" id="103827"/>
    <lineage>
        <taxon>Eukaryota</taxon>
        <taxon>Metazoa</taxon>
        <taxon>Ecdysozoa</taxon>
        <taxon>Nematoda</taxon>
        <taxon>Chromadorea</taxon>
        <taxon>Rhabditida</taxon>
        <taxon>Spirurina</taxon>
        <taxon>Spiruromorpha</taxon>
        <taxon>Thelazioidea</taxon>
        <taxon>Thelaziidae</taxon>
        <taxon>Thelazia</taxon>
    </lineage>
</organism>
<proteinExistence type="predicted"/>
<protein>
    <submittedName>
        <fullName evidence="1 3">Uncharacterized protein</fullName>
    </submittedName>
</protein>